<comment type="caution">
    <text evidence="4">The sequence shown here is derived from an EMBL/GenBank/DDBJ whole genome shotgun (WGS) entry which is preliminary data.</text>
</comment>
<dbReference type="Gene3D" id="1.10.1200.10">
    <property type="entry name" value="ACP-like"/>
    <property type="match status" value="1"/>
</dbReference>
<dbReference type="InterPro" id="IPR025110">
    <property type="entry name" value="AMP-bd_C"/>
</dbReference>
<evidence type="ECO:0000259" key="3">
    <source>
        <dbReference type="PROSITE" id="PS50075"/>
    </source>
</evidence>
<gene>
    <name evidence="4" type="ORF">ENUP19_0257G0053</name>
</gene>
<keyword evidence="1" id="KW-0596">Phosphopantetheine</keyword>
<reference evidence="4 5" key="1">
    <citation type="journal article" date="2019" name="PLoS Negl. Trop. Dis.">
        <title>Whole genome sequencing of Entamoeba nuttalli reveals mammalian host-related molecular signatures and a novel octapeptide-repeat surface protein.</title>
        <authorList>
            <person name="Tanaka M."/>
            <person name="Makiuchi T."/>
            <person name="Komiyama T."/>
            <person name="Shiina T."/>
            <person name="Osaki K."/>
            <person name="Tachibana H."/>
        </authorList>
    </citation>
    <scope>NUCLEOTIDE SEQUENCE [LARGE SCALE GENOMIC DNA]</scope>
    <source>
        <strain evidence="4 5">P19-061405</strain>
    </source>
</reference>
<evidence type="ECO:0000256" key="2">
    <source>
        <dbReference type="ARBA" id="ARBA00022553"/>
    </source>
</evidence>
<dbReference type="Gene3D" id="3.30.300.30">
    <property type="match status" value="1"/>
</dbReference>
<dbReference type="Pfam" id="PF00550">
    <property type="entry name" value="PP-binding"/>
    <property type="match status" value="1"/>
</dbReference>
<dbReference type="PANTHER" id="PTHR43201">
    <property type="entry name" value="ACYL-COA SYNTHETASE"/>
    <property type="match status" value="1"/>
</dbReference>
<dbReference type="PROSITE" id="PS50075">
    <property type="entry name" value="CARRIER"/>
    <property type="match status" value="1"/>
</dbReference>
<dbReference type="Pfam" id="PF07993">
    <property type="entry name" value="NAD_binding_4"/>
    <property type="match status" value="1"/>
</dbReference>
<dbReference type="Gene3D" id="3.40.50.720">
    <property type="entry name" value="NAD(P)-binding Rossmann-like Domain"/>
    <property type="match status" value="1"/>
</dbReference>
<evidence type="ECO:0000313" key="5">
    <source>
        <dbReference type="Proteomes" id="UP001628156"/>
    </source>
</evidence>
<dbReference type="PROSITE" id="PS00455">
    <property type="entry name" value="AMP_BINDING"/>
    <property type="match status" value="1"/>
</dbReference>
<dbReference type="Gene3D" id="3.40.50.980">
    <property type="match status" value="2"/>
</dbReference>
<dbReference type="InterPro" id="IPR045851">
    <property type="entry name" value="AMP-bd_C_sf"/>
</dbReference>
<dbReference type="InterPro" id="IPR009081">
    <property type="entry name" value="PP-bd_ACP"/>
</dbReference>
<dbReference type="Pfam" id="PF13193">
    <property type="entry name" value="AMP-binding_C"/>
    <property type="match status" value="1"/>
</dbReference>
<dbReference type="Proteomes" id="UP001628156">
    <property type="component" value="Unassembled WGS sequence"/>
</dbReference>
<dbReference type="EMBL" id="BAAFRS010000257">
    <property type="protein sequence ID" value="GAB1225625.1"/>
    <property type="molecule type" value="Genomic_DNA"/>
</dbReference>
<dbReference type="InterPro" id="IPR036736">
    <property type="entry name" value="ACP-like_sf"/>
</dbReference>
<dbReference type="SUPFAM" id="SSF47336">
    <property type="entry name" value="ACP-like"/>
    <property type="match status" value="1"/>
</dbReference>
<dbReference type="InterPro" id="IPR000873">
    <property type="entry name" value="AMP-dep_synth/lig_dom"/>
</dbReference>
<name>A0ABQ0DS23_9EUKA</name>
<keyword evidence="5" id="KW-1185">Reference proteome</keyword>
<organism evidence="4 5">
    <name type="scientific">Entamoeba nuttalli</name>
    <dbReference type="NCBI Taxonomy" id="412467"/>
    <lineage>
        <taxon>Eukaryota</taxon>
        <taxon>Amoebozoa</taxon>
        <taxon>Evosea</taxon>
        <taxon>Archamoebae</taxon>
        <taxon>Mastigamoebida</taxon>
        <taxon>Entamoebidae</taxon>
        <taxon>Entamoeba</taxon>
    </lineage>
</organism>
<dbReference type="InterPro" id="IPR036291">
    <property type="entry name" value="NAD(P)-bd_dom_sf"/>
</dbReference>
<proteinExistence type="predicted"/>
<dbReference type="InterPro" id="IPR013120">
    <property type="entry name" value="FAR_NAD-bd"/>
</dbReference>
<dbReference type="SUPFAM" id="SSF51735">
    <property type="entry name" value="NAD(P)-binding Rossmann-fold domains"/>
    <property type="match status" value="1"/>
</dbReference>
<protein>
    <recommendedName>
        <fullName evidence="3">Carrier domain-containing protein</fullName>
    </recommendedName>
</protein>
<dbReference type="InterPro" id="IPR020845">
    <property type="entry name" value="AMP-binding_CS"/>
</dbReference>
<keyword evidence="2" id="KW-0597">Phosphoprotein</keyword>
<sequence>MLKTSYFKAEVDENIPFTVYAHKYCQLLEEPDKPLIKYISVCNNEIVELSLYEYHHLVDCLGYAFYSVVNLQRKDVIGIYLPNCIQFIISSASIETCGFIMIPLNPAYKPDQLERLFCKTDVKLVVTTKALVPNVIKANKSMKVVVVDSTKEDITNFSSQGINVYSYEDLINVPLNKEFLDNQRKQISSEDVLFYGCTSGSTGEPKICVYTNRAFVGNVCSNQSFFPTEKRVSLSFAPLYTTTGHIIVSFIVAKGCYYIFLDKFDVEKIFQIIEENHVTSTGGAPSAFMALMKHPNRTKYNLSSLKEVTLGGAIASNELTESVKKVFNLQYACSGFGMTETCGIVYKMPAKSTGYSAVLTKNYEVRVVDHETREVLPIGIAGELEIKSPFILKEYLNNPEANKQAFTKDRWFRTGDEAVLDADKFLRITGRVKDMIIRGGHNIWPAEICDIMVAHPKIQEAAVIGIPDKIQGETLVAFVIVKSGSSFTNLEMEMKEYLADKLVPFSIPTYIFQLQEMPRTSFGKVYVPKLKEIVKDLIKKRWEILIQENNDPPITEVGKEVANIWSEFFDIPVGALSRKSNFYDLGGDSFVGAQTVAIVRKYIPNAPFNLLSLKVSLGDIEDYVSNPVLCSNENEELTKDFNWIQRANIHELFNKVVEPSNENIKRDSAIVTGATGYLGLYITLELCKRSDIKKVYCVGRSSNKNELSKKMRLMLRKTEKEWNDKIEMVIGDISKEDFGIEDSKKKEMKSKSKILINCAAIVNWTKTYNQLKLTNAFGVLNVINFAGQDMNICQISTLGAALNKDESISDNIPLNAFGYVQSKWMGEQICKRGIEEGYKINIMRPSFVVSDSNTGICNTDDFIYKMIRLSIKNNIGLTGPSFPMTPVDKLAECIVNNMYNQKTIINLIPTTNVSTENIFSICQLLNMKITLVNETEWKKKVTDYAQNGDKEALQLLASLNVLDLKGPIESKFFKSNPKENILDFTNDFIKINLKKLQSVGFFNEDGCSLLSRCN</sequence>
<evidence type="ECO:0000313" key="4">
    <source>
        <dbReference type="EMBL" id="GAB1225625.1"/>
    </source>
</evidence>
<feature type="domain" description="Carrier" evidence="3">
    <location>
        <begin position="552"/>
        <end position="628"/>
    </location>
</feature>
<dbReference type="Gene3D" id="2.30.38.10">
    <property type="entry name" value="Luciferase, Domain 3"/>
    <property type="match status" value="1"/>
</dbReference>
<accession>A0ABQ0DS23</accession>
<dbReference type="Pfam" id="PF00501">
    <property type="entry name" value="AMP-binding"/>
    <property type="match status" value="1"/>
</dbReference>
<evidence type="ECO:0000256" key="1">
    <source>
        <dbReference type="ARBA" id="ARBA00022450"/>
    </source>
</evidence>
<dbReference type="SUPFAM" id="SSF56801">
    <property type="entry name" value="Acetyl-CoA synthetase-like"/>
    <property type="match status" value="1"/>
</dbReference>
<dbReference type="PANTHER" id="PTHR43201:SF30">
    <property type="entry name" value="AMP-DEPENDENT SYNTHETASE_LIGASE DOMAIN-CONTAINING PROTEIN"/>
    <property type="match status" value="1"/>
</dbReference>